<dbReference type="Pfam" id="PF00384">
    <property type="entry name" value="Molybdopterin"/>
    <property type="match status" value="1"/>
</dbReference>
<organism evidence="10 11">
    <name type="scientific">Bradyrhizobium vignae</name>
    <dbReference type="NCBI Taxonomy" id="1549949"/>
    <lineage>
        <taxon>Bacteria</taxon>
        <taxon>Pseudomonadati</taxon>
        <taxon>Pseudomonadota</taxon>
        <taxon>Alphaproteobacteria</taxon>
        <taxon>Hyphomicrobiales</taxon>
        <taxon>Nitrobacteraceae</taxon>
        <taxon>Bradyrhizobium</taxon>
    </lineage>
</organism>
<dbReference type="InterPro" id="IPR041460">
    <property type="entry name" value="Molybdopterin_N"/>
</dbReference>
<feature type="domain" description="Molybdopterin oxidoreductase" evidence="7">
    <location>
        <begin position="99"/>
        <end position="556"/>
    </location>
</feature>
<keyword evidence="3" id="KW-0500">Molybdenum</keyword>
<feature type="domain" description="Molybdopterin oxidoreductase N-terminal" evidence="9">
    <location>
        <begin position="56"/>
        <end position="95"/>
    </location>
</feature>
<dbReference type="GO" id="GO:0030288">
    <property type="term" value="C:outer membrane-bounded periplasmic space"/>
    <property type="evidence" value="ECO:0007669"/>
    <property type="project" value="TreeGrafter"/>
</dbReference>
<evidence type="ECO:0000256" key="5">
    <source>
        <dbReference type="ARBA" id="ARBA00022764"/>
    </source>
</evidence>
<dbReference type="Pfam" id="PF01568">
    <property type="entry name" value="Molydop_binding"/>
    <property type="match status" value="1"/>
</dbReference>
<dbReference type="GO" id="GO:0016491">
    <property type="term" value="F:oxidoreductase activity"/>
    <property type="evidence" value="ECO:0007669"/>
    <property type="project" value="UniProtKB-KW"/>
</dbReference>
<gene>
    <name evidence="10" type="ORF">BRAD3257_2897</name>
</gene>
<dbReference type="KEGG" id="bvz:BRAD3257_2897"/>
<evidence type="ECO:0000259" key="7">
    <source>
        <dbReference type="Pfam" id="PF00384"/>
    </source>
</evidence>
<dbReference type="CDD" id="cd02793">
    <property type="entry name" value="MopB_CT_DMSOR-BSOR-TMAOR"/>
    <property type="match status" value="1"/>
</dbReference>
<dbReference type="InterPro" id="IPR006655">
    <property type="entry name" value="Mopterin_OxRdtase_prok_CS"/>
</dbReference>
<comment type="cofactor">
    <cofactor evidence="1">
        <name>Mo-bis(molybdopterin guanine dinucleotide)</name>
        <dbReference type="ChEBI" id="CHEBI:60539"/>
    </cofactor>
</comment>
<sequence length="808" mass="88092">MGQASVSVNADLDDVRSGSVYYTPICRPERNKDQMMDDTIGFPDPGLDLSDGFRPHTSHWGVFSARQGAAGLEVRAYAGDPDPNGIIDNFPGALRHQARIAQPAVRRGWLERGPGPDDRRGRDEFVSVSWEKALDLLGDELTRIRDTRGPGAVFGGSYGWSSAGRFHHAQSQLHRFLNIAMGGYVRSVNTYSSGASSVLLPQILAGYEDITKRNVTWEQIAAESEIVLAFGGMALKNSMVAGGSISKHVERGAMAAAHRRGCEFILVSPLRDDLPVEAGAEWMTCVPGTDTALMLGIVHTLVSEGLHDQAFLDRYTEGWPVFLRYLTGESDGQTKHAEWAAAICGVGADVIRKLARRLAGKRALITVSHSLQRAEHGEQPVWMGMVLAAALGQIGLPGGGYAYSLGAIGYYGRRVNDVPGPTLGQGRNGVADFIPVARIADMLLKPGSTYRYNGETRTYPDIRLVYWAGGNPFHHHQDINRLRKAFAQVDTLVVHELAWTATARHADIVLPSTMTLEREDIGYSTNDPLMVAMHQIAEPFGLARDDYDIFADLAERLGAREPFTEGRTSREWLKHLYEPTRASLAKRGLEAPSFDEFWARGSLVVPQQADDGGRLRRFREDPVNHALPTPSGRIEIFSAKIAAHGDADCPGHPVWLEKTDMPRPGAPCFLVANQPVTRLHSQLDFGGHSLSSKHRGREVARMNPADANARGIKDGDIIRLFNERGACLAAVHVTDGIAPGVVQLPTGAWYDPMDPEEEAPLCVHGNPNVLTRDVGTSSLAQGCTGQLTTVEVEKFTGNLPPIRAFDPV</sequence>
<feature type="domain" description="Molybdopterin dinucleotide-binding" evidence="8">
    <location>
        <begin position="670"/>
        <end position="782"/>
    </location>
</feature>
<dbReference type="CDD" id="cd02769">
    <property type="entry name" value="MopB_DMSOR-BSOR-TMAOR"/>
    <property type="match status" value="1"/>
</dbReference>
<name>A0A2U3PXR3_9BRAD</name>
<evidence type="ECO:0000259" key="8">
    <source>
        <dbReference type="Pfam" id="PF01568"/>
    </source>
</evidence>
<dbReference type="AlphaFoldDB" id="A0A2U3PXR3"/>
<dbReference type="Proteomes" id="UP000246085">
    <property type="component" value="Chromosome BRAD3257"/>
</dbReference>
<dbReference type="Gene3D" id="3.40.50.740">
    <property type="match status" value="1"/>
</dbReference>
<keyword evidence="5" id="KW-0574">Periplasm</keyword>
<dbReference type="Gene3D" id="3.40.228.10">
    <property type="entry name" value="Dimethylsulfoxide Reductase, domain 2"/>
    <property type="match status" value="1"/>
</dbReference>
<evidence type="ECO:0000256" key="6">
    <source>
        <dbReference type="ARBA" id="ARBA00023002"/>
    </source>
</evidence>
<accession>A0A2U3PXR3</accession>
<dbReference type="PROSITE" id="PS00932">
    <property type="entry name" value="MOLYBDOPTERIN_PROK_3"/>
    <property type="match status" value="1"/>
</dbReference>
<evidence type="ECO:0000256" key="2">
    <source>
        <dbReference type="ARBA" id="ARBA00010312"/>
    </source>
</evidence>
<evidence type="ECO:0000256" key="1">
    <source>
        <dbReference type="ARBA" id="ARBA00001942"/>
    </source>
</evidence>
<dbReference type="InterPro" id="IPR006656">
    <property type="entry name" value="Mopterin_OxRdtase"/>
</dbReference>
<evidence type="ECO:0000256" key="3">
    <source>
        <dbReference type="ARBA" id="ARBA00022505"/>
    </source>
</evidence>
<dbReference type="GO" id="GO:0009055">
    <property type="term" value="F:electron transfer activity"/>
    <property type="evidence" value="ECO:0007669"/>
    <property type="project" value="TreeGrafter"/>
</dbReference>
<evidence type="ECO:0000313" key="10">
    <source>
        <dbReference type="EMBL" id="SPP93951.1"/>
    </source>
</evidence>
<evidence type="ECO:0000256" key="4">
    <source>
        <dbReference type="ARBA" id="ARBA00022723"/>
    </source>
</evidence>
<keyword evidence="6 10" id="KW-0560">Oxidoreductase</keyword>
<dbReference type="Gene3D" id="3.90.55.10">
    <property type="entry name" value="Dimethylsulfoxide Reductase, domain 3"/>
    <property type="match status" value="1"/>
</dbReference>
<proteinExistence type="inferred from homology"/>
<protein>
    <submittedName>
        <fullName evidence="10">Biotin sulfoxide reductase</fullName>
        <ecNumber evidence="10">1.-.-.-</ecNumber>
    </submittedName>
</protein>
<dbReference type="Pfam" id="PF18364">
    <property type="entry name" value="Molybdopterin_N"/>
    <property type="match status" value="1"/>
</dbReference>
<dbReference type="EC" id="1.-.-.-" evidence="10"/>
<evidence type="ECO:0000259" key="9">
    <source>
        <dbReference type="Pfam" id="PF18364"/>
    </source>
</evidence>
<dbReference type="Gene3D" id="2.40.40.20">
    <property type="match status" value="1"/>
</dbReference>
<evidence type="ECO:0000313" key="11">
    <source>
        <dbReference type="Proteomes" id="UP000246085"/>
    </source>
</evidence>
<dbReference type="GO" id="GO:0009061">
    <property type="term" value="P:anaerobic respiration"/>
    <property type="evidence" value="ECO:0007669"/>
    <property type="project" value="TreeGrafter"/>
</dbReference>
<reference evidence="10 11" key="1">
    <citation type="submission" date="2018-03" db="EMBL/GenBank/DDBJ databases">
        <authorList>
            <person name="Gully D."/>
        </authorList>
    </citation>
    <scope>NUCLEOTIDE SEQUENCE [LARGE SCALE GENOMIC DNA]</scope>
    <source>
        <strain evidence="10">ORS3257</strain>
    </source>
</reference>
<dbReference type="FunFam" id="2.40.40.20:FF:000009">
    <property type="entry name" value="Biotin sulfoxide reductase 2"/>
    <property type="match status" value="1"/>
</dbReference>
<comment type="similarity">
    <text evidence="2">Belongs to the prokaryotic molybdopterin-containing oxidoreductase family.</text>
</comment>
<dbReference type="InterPro" id="IPR041954">
    <property type="entry name" value="CT_DMSOR/BSOR/TMAOR"/>
</dbReference>
<dbReference type="SUPFAM" id="SSF53706">
    <property type="entry name" value="Formate dehydrogenase/DMSO reductase, domains 1-3"/>
    <property type="match status" value="1"/>
</dbReference>
<dbReference type="GO" id="GO:0030151">
    <property type="term" value="F:molybdenum ion binding"/>
    <property type="evidence" value="ECO:0007669"/>
    <property type="project" value="TreeGrafter"/>
</dbReference>
<dbReference type="InterPro" id="IPR006657">
    <property type="entry name" value="MoPterin_dinucl-bd_dom"/>
</dbReference>
<dbReference type="SUPFAM" id="SSF50692">
    <property type="entry name" value="ADC-like"/>
    <property type="match status" value="1"/>
</dbReference>
<keyword evidence="4" id="KW-0479">Metal-binding</keyword>
<dbReference type="InterPro" id="IPR009010">
    <property type="entry name" value="Asp_de-COase-like_dom_sf"/>
</dbReference>
<dbReference type="GO" id="GO:0043546">
    <property type="term" value="F:molybdopterin cofactor binding"/>
    <property type="evidence" value="ECO:0007669"/>
    <property type="project" value="InterPro"/>
</dbReference>
<dbReference type="PANTHER" id="PTHR43742:SF10">
    <property type="entry name" value="TRIMETHYLAMINE-N-OXIDE REDUCTASE 2"/>
    <property type="match status" value="1"/>
</dbReference>
<dbReference type="EMBL" id="LS398110">
    <property type="protein sequence ID" value="SPP93951.1"/>
    <property type="molecule type" value="Genomic_DNA"/>
</dbReference>
<dbReference type="PANTHER" id="PTHR43742">
    <property type="entry name" value="TRIMETHYLAMINE-N-OXIDE REDUCTASE"/>
    <property type="match status" value="1"/>
</dbReference>
<dbReference type="InterPro" id="IPR050612">
    <property type="entry name" value="Prok_Mopterin_Oxidored"/>
</dbReference>